<proteinExistence type="predicted"/>
<comment type="caution">
    <text evidence="2">The sequence shown here is derived from an EMBL/GenBank/DDBJ whole genome shotgun (WGS) entry which is preliminary data.</text>
</comment>
<keyword evidence="3" id="KW-1185">Reference proteome</keyword>
<reference evidence="2 3" key="1">
    <citation type="submission" date="2019-10" db="EMBL/GenBank/DDBJ databases">
        <title>Assembly and Annotation for the nematode Trichostrongylus colubriformis.</title>
        <authorList>
            <person name="Martin J."/>
        </authorList>
    </citation>
    <scope>NUCLEOTIDE SEQUENCE [LARGE SCALE GENOMIC DNA]</scope>
    <source>
        <strain evidence="2">G859</strain>
        <tissue evidence="2">Whole worm</tissue>
    </source>
</reference>
<feature type="compositionally biased region" description="Polar residues" evidence="1">
    <location>
        <begin position="1"/>
        <end position="23"/>
    </location>
</feature>
<feature type="compositionally biased region" description="Basic residues" evidence="1">
    <location>
        <begin position="52"/>
        <end position="64"/>
    </location>
</feature>
<organism evidence="2 3">
    <name type="scientific">Trichostrongylus colubriformis</name>
    <name type="common">Black scour worm</name>
    <dbReference type="NCBI Taxonomy" id="6319"/>
    <lineage>
        <taxon>Eukaryota</taxon>
        <taxon>Metazoa</taxon>
        <taxon>Ecdysozoa</taxon>
        <taxon>Nematoda</taxon>
        <taxon>Chromadorea</taxon>
        <taxon>Rhabditida</taxon>
        <taxon>Rhabditina</taxon>
        <taxon>Rhabditomorpha</taxon>
        <taxon>Strongyloidea</taxon>
        <taxon>Trichostrongylidae</taxon>
        <taxon>Trichostrongylus</taxon>
    </lineage>
</organism>
<dbReference type="Proteomes" id="UP001331761">
    <property type="component" value="Unassembled WGS sequence"/>
</dbReference>
<dbReference type="AlphaFoldDB" id="A0AAN8EYF1"/>
<gene>
    <name evidence="2" type="ORF">GCK32_022708</name>
</gene>
<sequence length="161" mass="18409">MEDTDPTSINASRKAGSRSTRSLTPPARTYKTRKDEKKRNASPRSSSDSQRRHSNSRRCRLCLRGRHDPTESEEIPSPHERRRIVTKQKLCWKCLQKGHQQSYCDAPYVANAGGIIIRLYVFKEIAPVLQADLIVHDHVIGREGIQPKATLLRIVIEIEIE</sequence>
<dbReference type="EMBL" id="WIXE01018920">
    <property type="protein sequence ID" value="KAK5970491.1"/>
    <property type="molecule type" value="Genomic_DNA"/>
</dbReference>
<feature type="region of interest" description="Disordered" evidence="1">
    <location>
        <begin position="1"/>
        <end position="79"/>
    </location>
</feature>
<protein>
    <submittedName>
        <fullName evidence="2">Uncharacterized protein</fullName>
    </submittedName>
</protein>
<name>A0AAN8EYF1_TRICO</name>
<evidence type="ECO:0000313" key="2">
    <source>
        <dbReference type="EMBL" id="KAK5970491.1"/>
    </source>
</evidence>
<evidence type="ECO:0000256" key="1">
    <source>
        <dbReference type="SAM" id="MobiDB-lite"/>
    </source>
</evidence>
<evidence type="ECO:0000313" key="3">
    <source>
        <dbReference type="Proteomes" id="UP001331761"/>
    </source>
</evidence>
<accession>A0AAN8EYF1</accession>